<keyword evidence="3" id="KW-1185">Reference proteome</keyword>
<dbReference type="PANTHER" id="PTHR38692:SF1">
    <property type="entry name" value="PROTEIN SMG"/>
    <property type="match status" value="1"/>
</dbReference>
<dbReference type="Pfam" id="PF04361">
    <property type="entry name" value="DUF494"/>
    <property type="match status" value="1"/>
</dbReference>
<reference evidence="2 3" key="1">
    <citation type="journal article" date="2020" name="Microorganisms">
        <title>Osmotic Adaptation and Compatible Solute Biosynthesis of Phototrophic Bacteria as Revealed from Genome Analyses.</title>
        <authorList>
            <person name="Imhoff J.F."/>
            <person name="Rahn T."/>
            <person name="Kunzel S."/>
            <person name="Keller A."/>
            <person name="Neulinger S.C."/>
        </authorList>
    </citation>
    <scope>NUCLEOTIDE SEQUENCE [LARGE SCALE GENOMIC DNA]</scope>
    <source>
        <strain evidence="2 3">DSM 6210</strain>
    </source>
</reference>
<dbReference type="PANTHER" id="PTHR38692">
    <property type="entry name" value="PROTEIN SMG"/>
    <property type="match status" value="1"/>
</dbReference>
<protein>
    <recommendedName>
        <fullName evidence="1">Protein Smg homolog</fullName>
    </recommendedName>
</protein>
<evidence type="ECO:0000313" key="2">
    <source>
        <dbReference type="EMBL" id="MBK1632199.1"/>
    </source>
</evidence>
<accession>A0ABS1CL58</accession>
<dbReference type="EMBL" id="NRRV01000042">
    <property type="protein sequence ID" value="MBK1632199.1"/>
    <property type="molecule type" value="Genomic_DNA"/>
</dbReference>
<sequence>MNESMVDVLIYLYENYLDGQSRPPVDQDELETELSRAGFSNSEIVQALTWLDELASRMDTTEYPPRTAGAMRVYSTAECAKLDIEARGLLLFLEQSAILDPLSRELVIDRAMAIQQTAVTVDELKWVVLLVLMNRPGRESAHSQMEELIYSDAPAQLH</sequence>
<evidence type="ECO:0000313" key="3">
    <source>
        <dbReference type="Proteomes" id="UP000748752"/>
    </source>
</evidence>
<name>A0ABS1CL58_9GAMM</name>
<evidence type="ECO:0000256" key="1">
    <source>
        <dbReference type="HAMAP-Rule" id="MF_00598"/>
    </source>
</evidence>
<dbReference type="InterPro" id="IPR007456">
    <property type="entry name" value="Smg"/>
</dbReference>
<dbReference type="RefSeq" id="WP_200239550.1">
    <property type="nucleotide sequence ID" value="NZ_NRRV01000042.1"/>
</dbReference>
<comment type="similarity">
    <text evidence="1">Belongs to the Smg family.</text>
</comment>
<dbReference type="Proteomes" id="UP000748752">
    <property type="component" value="Unassembled WGS sequence"/>
</dbReference>
<gene>
    <name evidence="1" type="primary">smg</name>
    <name evidence="2" type="ORF">CKO31_15930</name>
</gene>
<comment type="caution">
    <text evidence="2">The sequence shown here is derived from an EMBL/GenBank/DDBJ whole genome shotgun (WGS) entry which is preliminary data.</text>
</comment>
<proteinExistence type="inferred from homology"/>
<dbReference type="HAMAP" id="MF_00598">
    <property type="entry name" value="Smg"/>
    <property type="match status" value="1"/>
</dbReference>
<organism evidence="2 3">
    <name type="scientific">Thiohalocapsa halophila</name>
    <dbReference type="NCBI Taxonomy" id="69359"/>
    <lineage>
        <taxon>Bacteria</taxon>
        <taxon>Pseudomonadati</taxon>
        <taxon>Pseudomonadota</taxon>
        <taxon>Gammaproteobacteria</taxon>
        <taxon>Chromatiales</taxon>
        <taxon>Chromatiaceae</taxon>
        <taxon>Thiohalocapsa</taxon>
    </lineage>
</organism>